<evidence type="ECO:0000313" key="10">
    <source>
        <dbReference type="EMBL" id="CAK8054190.1"/>
    </source>
</evidence>
<comment type="caution">
    <text evidence="10">The sequence shown here is derived from an EMBL/GenBank/DDBJ whole genome shotgun (WGS) entry which is preliminary data.</text>
</comment>
<evidence type="ECO:0000256" key="4">
    <source>
        <dbReference type="ARBA" id="ARBA00022801"/>
    </source>
</evidence>
<dbReference type="InterPro" id="IPR004610">
    <property type="entry name" value="RecJ"/>
</dbReference>
<dbReference type="InterPro" id="IPR001667">
    <property type="entry name" value="DDH_dom"/>
</dbReference>
<reference evidence="10 11" key="1">
    <citation type="submission" date="2024-01" db="EMBL/GenBank/DDBJ databases">
        <authorList>
            <person name="Botero Cardona J."/>
        </authorList>
    </citation>
    <scope>NUCLEOTIDE SEQUENCE [LARGE SCALE GENOMIC DNA]</scope>
    <source>
        <strain evidence="10 11">LMG 33000</strain>
    </source>
</reference>
<keyword evidence="3" id="KW-0540">Nuclease</keyword>
<dbReference type="RefSeq" id="WP_349641727.1">
    <property type="nucleotide sequence ID" value="NZ_CAWVOH010000001.1"/>
</dbReference>
<gene>
    <name evidence="10" type="ORF">R54876_GBNLAHCA_00752</name>
</gene>
<evidence type="ECO:0000259" key="9">
    <source>
        <dbReference type="Pfam" id="PF17768"/>
    </source>
</evidence>
<dbReference type="EMBL" id="CAWVOH010000001">
    <property type="protein sequence ID" value="CAK8054190.1"/>
    <property type="molecule type" value="Genomic_DNA"/>
</dbReference>
<evidence type="ECO:0000256" key="3">
    <source>
        <dbReference type="ARBA" id="ARBA00022722"/>
    </source>
</evidence>
<name>A0ABM9N4T9_9LACO</name>
<evidence type="ECO:0000256" key="1">
    <source>
        <dbReference type="ARBA" id="ARBA00005915"/>
    </source>
</evidence>
<dbReference type="Proteomes" id="UP001314241">
    <property type="component" value="Unassembled WGS sequence"/>
</dbReference>
<comment type="similarity">
    <text evidence="1">Belongs to the RecJ family.</text>
</comment>
<dbReference type="InterPro" id="IPR041122">
    <property type="entry name" value="RecJ_OB"/>
</dbReference>
<accession>A0ABM9N4T9</accession>
<dbReference type="SUPFAM" id="SSF64182">
    <property type="entry name" value="DHH phosphoesterases"/>
    <property type="match status" value="1"/>
</dbReference>
<evidence type="ECO:0000256" key="2">
    <source>
        <dbReference type="ARBA" id="ARBA00019841"/>
    </source>
</evidence>
<evidence type="ECO:0000259" key="6">
    <source>
        <dbReference type="Pfam" id="PF01368"/>
    </source>
</evidence>
<feature type="domain" description="Single-stranded-DNA-specific exonuclease RecJ C-terminal" evidence="8">
    <location>
        <begin position="571"/>
        <end position="655"/>
    </location>
</feature>
<protein>
    <recommendedName>
        <fullName evidence="2">Single-stranded-DNA-specific exonuclease RecJ</fullName>
    </recommendedName>
</protein>
<dbReference type="Gene3D" id="3.90.1640.30">
    <property type="match status" value="1"/>
</dbReference>
<feature type="domain" description="DDH" evidence="6">
    <location>
        <begin position="81"/>
        <end position="233"/>
    </location>
</feature>
<keyword evidence="5" id="KW-0269">Exonuclease</keyword>
<proteinExistence type="inferred from homology"/>
<keyword evidence="11" id="KW-1185">Reference proteome</keyword>
<evidence type="ECO:0000259" key="8">
    <source>
        <dbReference type="Pfam" id="PF10141"/>
    </source>
</evidence>
<dbReference type="PANTHER" id="PTHR30255:SF2">
    <property type="entry name" value="SINGLE-STRANDED-DNA-SPECIFIC EXONUCLEASE RECJ"/>
    <property type="match status" value="1"/>
</dbReference>
<dbReference type="InterPro" id="IPR038763">
    <property type="entry name" value="DHH_sf"/>
</dbReference>
<feature type="domain" description="DHHA1" evidence="7">
    <location>
        <begin position="354"/>
        <end position="444"/>
    </location>
</feature>
<dbReference type="Pfam" id="PF10141">
    <property type="entry name" value="ssDNA-exonuc_C"/>
    <property type="match status" value="1"/>
</dbReference>
<dbReference type="Pfam" id="PF01368">
    <property type="entry name" value="DHH"/>
    <property type="match status" value="1"/>
</dbReference>
<dbReference type="InterPro" id="IPR051673">
    <property type="entry name" value="SSDNA_exonuclease_RecJ"/>
</dbReference>
<dbReference type="Pfam" id="PF02272">
    <property type="entry name" value="DHHA1"/>
    <property type="match status" value="1"/>
</dbReference>
<sequence>MSQTDWQLLPAPTAAEVQQLHTELNISPLVAGILIQRGYDTVKKARAFLNVDFEDLHDPMELHDMAPAIERLQEAVFGGEKIVIYGDYDLDGVTATTVMYQTLQLLGAEVEPYIPNRFEDGYGPNLDRYKQLIDDGAQLIVTVDNGVSGYDAVDYAQKQGVDVIITDHHSLPDQLPPAFAIVHPRHPEGDYPFGDLSGVGVAFKVAQALINEGQAPASREDMPTDLLDLVALGEIGDMVSLTDENRTLVSWGLEELNQSPRPGIAALLKNAKLAKDETICSETVSFKIAPRINAVGRLGDAKLAMDLLLAENEEKAKYLASQIEAINAQRQDLVEEVFGAAKQIALQDDYQEQSVVIVAGEAWHQGILGIVASRLVDLLKKPVVVLSLVDGAYKGSGRSFGDFNLFDFMDQFRDHYLNFGGHAGALGLTVDPDQLSALQAAVAEKSAAVDLPASSQMVTAKLKSQDLQDSLFTDLAVLEPYGTDNPRPVFEFDKVDVISAGSMGTTNQHLKLKVSGHDHLIEAVGFNHPDWVALSQKNLPLSFTATVGMNYFRGRATLQLMMTDLQAITQQAKSTDKSKAIFGQVYKYLLSHHDLDYVQHLQSVCQTLRLTPAQFKVIIQVFLELDFVKINGGQIEVLTQAAKKPLSAAPSYRKYFQ</sequence>
<evidence type="ECO:0000259" key="7">
    <source>
        <dbReference type="Pfam" id="PF02272"/>
    </source>
</evidence>
<dbReference type="PANTHER" id="PTHR30255">
    <property type="entry name" value="SINGLE-STRANDED-DNA-SPECIFIC EXONUCLEASE RECJ"/>
    <property type="match status" value="1"/>
</dbReference>
<dbReference type="Gene3D" id="3.10.310.30">
    <property type="match status" value="1"/>
</dbReference>
<dbReference type="InterPro" id="IPR018779">
    <property type="entry name" value="RecJ_C"/>
</dbReference>
<keyword evidence="4" id="KW-0378">Hydrolase</keyword>
<dbReference type="NCBIfam" id="TIGR00644">
    <property type="entry name" value="recJ"/>
    <property type="match status" value="1"/>
</dbReference>
<dbReference type="InterPro" id="IPR003156">
    <property type="entry name" value="DHHA1_dom"/>
</dbReference>
<dbReference type="Pfam" id="PF17768">
    <property type="entry name" value="RecJ_OB"/>
    <property type="match status" value="1"/>
</dbReference>
<evidence type="ECO:0000256" key="5">
    <source>
        <dbReference type="ARBA" id="ARBA00022839"/>
    </source>
</evidence>
<organism evidence="10 11">
    <name type="scientific">Eupransor demetentiae</name>
    <dbReference type="NCBI Taxonomy" id="3109584"/>
    <lineage>
        <taxon>Bacteria</taxon>
        <taxon>Bacillati</taxon>
        <taxon>Bacillota</taxon>
        <taxon>Bacilli</taxon>
        <taxon>Lactobacillales</taxon>
        <taxon>Lactobacillaceae</taxon>
        <taxon>Eupransor</taxon>
    </lineage>
</organism>
<feature type="domain" description="RecJ OB" evidence="9">
    <location>
        <begin position="460"/>
        <end position="564"/>
    </location>
</feature>
<evidence type="ECO:0000313" key="11">
    <source>
        <dbReference type="Proteomes" id="UP001314241"/>
    </source>
</evidence>